<dbReference type="AlphaFoldDB" id="A0A1G4J8J7"/>
<dbReference type="Proteomes" id="UP000191144">
    <property type="component" value="Chromosome D"/>
</dbReference>
<reference evidence="5" key="1">
    <citation type="submission" date="2016-03" db="EMBL/GenBank/DDBJ databases">
        <authorList>
            <person name="Devillers Hugo."/>
        </authorList>
    </citation>
    <scope>NUCLEOTIDE SEQUENCE [LARGE SCALE GENOMIC DNA]</scope>
</reference>
<evidence type="ECO:0000259" key="3">
    <source>
        <dbReference type="Pfam" id="PF16679"/>
    </source>
</evidence>
<proteinExistence type="inferred from homology"/>
<evidence type="ECO:0000256" key="2">
    <source>
        <dbReference type="ARBA" id="ARBA00023306"/>
    </source>
</evidence>
<evidence type="ECO:0000313" key="4">
    <source>
        <dbReference type="EMBL" id="SCU86266.1"/>
    </source>
</evidence>
<organism evidence="4 5">
    <name type="scientific">Lachancea meyersii CBS 8951</name>
    <dbReference type="NCBI Taxonomy" id="1266667"/>
    <lineage>
        <taxon>Eukaryota</taxon>
        <taxon>Fungi</taxon>
        <taxon>Dikarya</taxon>
        <taxon>Ascomycota</taxon>
        <taxon>Saccharomycotina</taxon>
        <taxon>Saccharomycetes</taxon>
        <taxon>Saccharomycetales</taxon>
        <taxon>Saccharomycetaceae</taxon>
        <taxon>Lachancea</taxon>
    </lineage>
</organism>
<comment type="similarity">
    <text evidence="1">Belongs to the Cdt1 family.</text>
</comment>
<keyword evidence="2" id="KW-0131">Cell cycle</keyword>
<dbReference type="Gene3D" id="1.10.10.1420">
    <property type="entry name" value="DNA replication factor Cdt1, C-terminal WH domain"/>
    <property type="match status" value="1"/>
</dbReference>
<accession>A0A1G4J8J7</accession>
<dbReference type="InterPro" id="IPR038090">
    <property type="entry name" value="Cdt1_C_WH_dom_sf"/>
</dbReference>
<sequence>MLKVIDLDVVTTEDELLPIIRDCLRYRSVFLLKNYANMDAVQALLSILKDEEPDVSQGFDQGFSGAERLENGICVEQFVGQPGRLGLRDTTVGKLTSRLIRVATFFAKVSLASVGESSSPSAVFDEIVENCYAKVIRFHKSMSKSILGLNFDYDDEYRIHSSPGIISVFPAARGIKYKINNGWQVIDEPDCILIQTGSLLSHYSNNTHITDPIQFSTANSMHLTIFPDLQTNLGNQTVFNLFLSDQIQQFPQVAQKLYPRDFAIEILKNKVEFCKNIFNVTDSVLSLYSISRSLLTSAPELRTLLPQISNMLKRKVSQEDFLRMMTIWHEAYTLGFNSNFEMTLRPPSGDVMNNLSNKSRKLEYTERAAQWFLSTVQNPEVPCDVPVLNIRKRRGSDNRPDCHKDTMKIDSAAPLRSFSQPKRNKTKGYLSNTKDKFLFKQDAQDAGNVSLLERIREKERRAAALLSQRERQHELFLDVKTSQIFNILFSLPQDKPYTLTHLTSLIIDSLCDSNNPIGESETHQVLARLQNLLPDRIHMVEAEGSLKVYRWVDLDKSLLVERMKHSS</sequence>
<feature type="domain" description="DNA replication factor Cdt1 C-terminal" evidence="3">
    <location>
        <begin position="450"/>
        <end position="541"/>
    </location>
</feature>
<evidence type="ECO:0000256" key="1">
    <source>
        <dbReference type="ARBA" id="ARBA00008356"/>
    </source>
</evidence>
<dbReference type="Pfam" id="PF16679">
    <property type="entry name" value="CDT1_C"/>
    <property type="match status" value="1"/>
</dbReference>
<protein>
    <submittedName>
        <fullName evidence="4">LAME_0D05248g1_1</fullName>
    </submittedName>
</protein>
<dbReference type="EMBL" id="LT598482">
    <property type="protein sequence ID" value="SCU86266.1"/>
    <property type="molecule type" value="Genomic_DNA"/>
</dbReference>
<keyword evidence="5" id="KW-1185">Reference proteome</keyword>
<dbReference type="InterPro" id="IPR032054">
    <property type="entry name" value="Cdt1_C"/>
</dbReference>
<name>A0A1G4J8J7_9SACH</name>
<dbReference type="OrthoDB" id="4058916at2759"/>
<evidence type="ECO:0000313" key="5">
    <source>
        <dbReference type="Proteomes" id="UP000191144"/>
    </source>
</evidence>
<gene>
    <name evidence="4" type="ORF">LAME_0D05248G</name>
</gene>